<accession>A0A6C1BZT9</accession>
<name>A0A6C1BZT9_9ACTN</name>
<dbReference type="Proteomes" id="UP000298111">
    <property type="component" value="Unassembled WGS sequence"/>
</dbReference>
<dbReference type="EMBL" id="RCIY01000055">
    <property type="protein sequence ID" value="TGG83541.1"/>
    <property type="molecule type" value="Genomic_DNA"/>
</dbReference>
<dbReference type="GeneID" id="75183983"/>
<evidence type="ECO:0000313" key="2">
    <source>
        <dbReference type="Proteomes" id="UP000298111"/>
    </source>
</evidence>
<gene>
    <name evidence="1" type="ORF">D8771_14045</name>
</gene>
<comment type="caution">
    <text evidence="1">The sequence shown here is derived from an EMBL/GenBank/DDBJ whole genome shotgun (WGS) entry which is preliminary data.</text>
</comment>
<dbReference type="AlphaFoldDB" id="A0A6C1BZT9"/>
<reference evidence="1 2" key="1">
    <citation type="submission" date="2018-10" db="EMBL/GenBank/DDBJ databases">
        <title>Isolation of pseudouridimycin from Streptomyces albus DSM 40763.</title>
        <authorList>
            <person name="Rosenqvist P."/>
            <person name="Metsae-Ketelae M."/>
            <person name="Virta P."/>
        </authorList>
    </citation>
    <scope>NUCLEOTIDE SEQUENCE [LARGE SCALE GENOMIC DNA]</scope>
    <source>
        <strain evidence="1 2">DSM 40763</strain>
    </source>
</reference>
<proteinExistence type="predicted"/>
<organism evidence="1 2">
    <name type="scientific">Streptomyces albus</name>
    <dbReference type="NCBI Taxonomy" id="1888"/>
    <lineage>
        <taxon>Bacteria</taxon>
        <taxon>Bacillati</taxon>
        <taxon>Actinomycetota</taxon>
        <taxon>Actinomycetes</taxon>
        <taxon>Kitasatosporales</taxon>
        <taxon>Streptomycetaceae</taxon>
        <taxon>Streptomyces</taxon>
    </lineage>
</organism>
<protein>
    <submittedName>
        <fullName evidence="1">Uncharacterized protein</fullName>
    </submittedName>
</protein>
<sequence>MALDVRGTAPRAVLSRALAVPLVAALVAVLPLAVATEPGPGPRDAAYWLQLATCAYSGTRLAAMVLTARRRLIQGAFWLFVYIAMGIAPLAQTVLEATPTPVVGPRSDTVLASALVLAGIVAFDVGALLARHRPPPRSRMQERHRPAARVHTRRLYVLCASAVAGSGLLVAELGGPAIFFTSRQQISETLGGGPGAEAASQAGAAFLRGFGTVPALLALLFLTRWLVVSRTARRRPAVPLLWLVLLGVNVVVNNPVSNPRYWFLTVLFSLLFTAFPRSPVMYRAALATGVAVALVVFPFADRFRYEEGAQRPAQSTDSLLEPLTRKDYDQAGMLANTVTFAESGAGHSLGRQLAGTALFFVPRSVWTGKPDDPGTRVGRWMGMPYPNLSSPLWAELWLDFGPLGMALGFAAVGYGAARADRRYARRTAEEAAATPPPGQRAGPGSVVAVVVPLVAGYSFILLRGSLLQSMGRVAVAALCVLFVTTLRPDRRPPPRAVRQP</sequence>
<evidence type="ECO:0000313" key="1">
    <source>
        <dbReference type="EMBL" id="TGG83541.1"/>
    </source>
</evidence>
<dbReference type="RefSeq" id="WP_016468673.1">
    <property type="nucleotide sequence ID" value="NZ_BBQG01000075.1"/>
</dbReference>